<dbReference type="Gene3D" id="3.30.465.10">
    <property type="match status" value="1"/>
</dbReference>
<dbReference type="SMART" id="SM01091">
    <property type="entry name" value="CorC_HlyC"/>
    <property type="match status" value="1"/>
</dbReference>
<dbReference type="InterPro" id="IPR005170">
    <property type="entry name" value="Transptr-assoc_dom"/>
</dbReference>
<keyword evidence="16" id="KW-1185">Reference proteome</keyword>
<comment type="caution">
    <text evidence="15">The sequence shown here is derived from an EMBL/GenBank/DDBJ whole genome shotgun (WGS) entry which is preliminary data.</text>
</comment>
<evidence type="ECO:0000256" key="9">
    <source>
        <dbReference type="ARBA" id="ARBA00023136"/>
    </source>
</evidence>
<dbReference type="GO" id="GO:0005886">
    <property type="term" value="C:plasma membrane"/>
    <property type="evidence" value="ECO:0007669"/>
    <property type="project" value="UniProtKB-SubCell"/>
</dbReference>
<feature type="transmembrane region" description="Helical" evidence="12">
    <location>
        <begin position="135"/>
        <end position="151"/>
    </location>
</feature>
<dbReference type="InterPro" id="IPR044751">
    <property type="entry name" value="Ion_transp-like_CBS"/>
</dbReference>
<dbReference type="Proteomes" id="UP001174909">
    <property type="component" value="Unassembled WGS sequence"/>
</dbReference>
<feature type="transmembrane region" description="Helical" evidence="12">
    <location>
        <begin position="65"/>
        <end position="89"/>
    </location>
</feature>
<organism evidence="15 16">
    <name type="scientific">Geodia barretti</name>
    <name type="common">Barrett's horny sponge</name>
    <dbReference type="NCBI Taxonomy" id="519541"/>
    <lineage>
        <taxon>Eukaryota</taxon>
        <taxon>Metazoa</taxon>
        <taxon>Porifera</taxon>
        <taxon>Demospongiae</taxon>
        <taxon>Heteroscleromorpha</taxon>
        <taxon>Tetractinellida</taxon>
        <taxon>Astrophorina</taxon>
        <taxon>Geodiidae</taxon>
        <taxon>Geodia</taxon>
    </lineage>
</organism>
<evidence type="ECO:0000256" key="10">
    <source>
        <dbReference type="PROSITE-ProRule" id="PRU00703"/>
    </source>
</evidence>
<dbReference type="Pfam" id="PF01595">
    <property type="entry name" value="CNNM"/>
    <property type="match status" value="1"/>
</dbReference>
<name>A0AA35SB83_GEOBA</name>
<dbReference type="PANTHER" id="PTHR22777:SF32">
    <property type="entry name" value="UPF0053 INNER MEMBRANE PROTEIN YFJD"/>
    <property type="match status" value="1"/>
</dbReference>
<dbReference type="SUPFAM" id="SSF54631">
    <property type="entry name" value="CBS-domain pair"/>
    <property type="match status" value="1"/>
</dbReference>
<evidence type="ECO:0000256" key="11">
    <source>
        <dbReference type="PROSITE-ProRule" id="PRU01193"/>
    </source>
</evidence>
<keyword evidence="5 11" id="KW-0812">Transmembrane</keyword>
<accession>A0AA35SB83</accession>
<comment type="similarity">
    <text evidence="3">Belongs to the ACDP family.</text>
</comment>
<proteinExistence type="inferred from homology"/>
<dbReference type="AlphaFoldDB" id="A0AA35SB83"/>
<dbReference type="SMART" id="SM00116">
    <property type="entry name" value="CBS"/>
    <property type="match status" value="2"/>
</dbReference>
<evidence type="ECO:0000256" key="1">
    <source>
        <dbReference type="ARBA" id="ARBA00004651"/>
    </source>
</evidence>
<comment type="similarity">
    <text evidence="2">Belongs to the UPF0053 family.</text>
</comment>
<evidence type="ECO:0000313" key="16">
    <source>
        <dbReference type="Proteomes" id="UP001174909"/>
    </source>
</evidence>
<evidence type="ECO:0000313" key="15">
    <source>
        <dbReference type="EMBL" id="CAI8025652.1"/>
    </source>
</evidence>
<dbReference type="InterPro" id="IPR036318">
    <property type="entry name" value="FAD-bd_PCMH-like_sf"/>
</dbReference>
<dbReference type="Pfam" id="PF00571">
    <property type="entry name" value="CBS"/>
    <property type="match status" value="2"/>
</dbReference>
<feature type="domain" description="CNNM transmembrane" evidence="14">
    <location>
        <begin position="1"/>
        <end position="187"/>
    </location>
</feature>
<gene>
    <name evidence="15" type="ORF">GBAR_LOCUS14793</name>
</gene>
<evidence type="ECO:0000256" key="3">
    <source>
        <dbReference type="ARBA" id="ARBA00010484"/>
    </source>
</evidence>
<dbReference type="InterPro" id="IPR000644">
    <property type="entry name" value="CBS_dom"/>
</dbReference>
<keyword evidence="9 11" id="KW-0472">Membrane</keyword>
<reference evidence="15" key="1">
    <citation type="submission" date="2023-03" db="EMBL/GenBank/DDBJ databases">
        <authorList>
            <person name="Steffen K."/>
            <person name="Cardenas P."/>
        </authorList>
    </citation>
    <scope>NUCLEOTIDE SEQUENCE</scope>
</reference>
<keyword evidence="8 10" id="KW-0129">CBS domain</keyword>
<dbReference type="InterPro" id="IPR046342">
    <property type="entry name" value="CBS_dom_sf"/>
</dbReference>
<dbReference type="InterPro" id="IPR016169">
    <property type="entry name" value="FAD-bd_PCMH_sub2"/>
</dbReference>
<dbReference type="FunFam" id="3.10.580.10:FF:000002">
    <property type="entry name" value="Magnesium/cobalt efflux protein CorC"/>
    <property type="match status" value="1"/>
</dbReference>
<keyword evidence="4" id="KW-1003">Cell membrane</keyword>
<feature type="transmembrane region" description="Helical" evidence="12">
    <location>
        <begin position="6"/>
        <end position="30"/>
    </location>
</feature>
<keyword evidence="7 11" id="KW-1133">Transmembrane helix</keyword>
<keyword evidence="6" id="KW-0677">Repeat</keyword>
<feature type="transmembrane region" description="Helical" evidence="12">
    <location>
        <begin position="95"/>
        <end position="114"/>
    </location>
</feature>
<evidence type="ECO:0000256" key="2">
    <source>
        <dbReference type="ARBA" id="ARBA00006337"/>
    </source>
</evidence>
<dbReference type="PROSITE" id="PS51371">
    <property type="entry name" value="CBS"/>
    <property type="match status" value="2"/>
</dbReference>
<evidence type="ECO:0000256" key="12">
    <source>
        <dbReference type="SAM" id="Phobius"/>
    </source>
</evidence>
<evidence type="ECO:0000256" key="4">
    <source>
        <dbReference type="ARBA" id="ARBA00022475"/>
    </source>
</evidence>
<dbReference type="PROSITE" id="PS51846">
    <property type="entry name" value="CNNM"/>
    <property type="match status" value="1"/>
</dbReference>
<evidence type="ECO:0000256" key="5">
    <source>
        <dbReference type="ARBA" id="ARBA00022692"/>
    </source>
</evidence>
<evidence type="ECO:0000259" key="14">
    <source>
        <dbReference type="PROSITE" id="PS51846"/>
    </source>
</evidence>
<dbReference type="InterPro" id="IPR002550">
    <property type="entry name" value="CNNM"/>
</dbReference>
<dbReference type="Pfam" id="PF03471">
    <property type="entry name" value="CorC_HlyC"/>
    <property type="match status" value="1"/>
</dbReference>
<evidence type="ECO:0000256" key="7">
    <source>
        <dbReference type="ARBA" id="ARBA00022989"/>
    </source>
</evidence>
<feature type="domain" description="CBS" evidence="13">
    <location>
        <begin position="273"/>
        <end position="335"/>
    </location>
</feature>
<protein>
    <submittedName>
        <fullName evidence="15">DUF21 domain-containing protein At1g55930, chloroplastic</fullName>
    </submittedName>
</protein>
<comment type="subcellular location">
    <subcellularLocation>
        <location evidence="1">Cell membrane</location>
        <topology evidence="1">Multi-pass membrane protein</topology>
    </subcellularLocation>
</comment>
<feature type="domain" description="CBS" evidence="13">
    <location>
        <begin position="206"/>
        <end position="266"/>
    </location>
</feature>
<dbReference type="PANTHER" id="PTHR22777">
    <property type="entry name" value="HEMOLYSIN-RELATED"/>
    <property type="match status" value="1"/>
</dbReference>
<dbReference type="GO" id="GO:0050660">
    <property type="term" value="F:flavin adenine dinucleotide binding"/>
    <property type="evidence" value="ECO:0007669"/>
    <property type="project" value="InterPro"/>
</dbReference>
<dbReference type="CDD" id="cd04590">
    <property type="entry name" value="CBS_pair_CorC_HlyC_assoc"/>
    <property type="match status" value="1"/>
</dbReference>
<evidence type="ECO:0000259" key="13">
    <source>
        <dbReference type="PROSITE" id="PS51371"/>
    </source>
</evidence>
<evidence type="ECO:0000256" key="8">
    <source>
        <dbReference type="ARBA" id="ARBA00023122"/>
    </source>
</evidence>
<dbReference type="Gene3D" id="3.10.580.10">
    <property type="entry name" value="CBS-domain"/>
    <property type="match status" value="1"/>
</dbReference>
<sequence length="423" mass="46253">MSGVELSDLVIAAVLVLLSAFFSSSESAFLSLQDTARLRHLVSRGSRDAIRVEEMLKEPGRLLSTILLVNNLVNIGFAALVTVIVISFLGERTGVVASTVVATVVLLIFGEVVPKTLAVRHAERVAFLAARPLKVAEFALLPIVAVLQWISRLATVGREARDTSITEGELRTLIDIGEAEGEFEPEEAEMLESVFRFGDRQVRDMMTPRTEMVSVARGTSMQEFLRLYAEHAHTRFPVYKNSTDNVVGILSAKDILRSMAANRVDLDGIVTDVIRDAYFVPETKRIAELFEELRDTGNQMAIVIDEFGGVAGLVTLKRLLEEVVGRVGEEGVRPEEEYETLGRDTYQVDGGMSVDEVLDELDIDLGDGDYETVAGFVLDALGHIPSEGETFETAGLSVEVAEMKGLKIEAVKLIRKPSSGRPA</sequence>
<dbReference type="SUPFAM" id="SSF56176">
    <property type="entry name" value="FAD-binding/transporter-associated domain-like"/>
    <property type="match status" value="1"/>
</dbReference>
<evidence type="ECO:0000256" key="6">
    <source>
        <dbReference type="ARBA" id="ARBA00022737"/>
    </source>
</evidence>
<dbReference type="EMBL" id="CASHTH010002173">
    <property type="protein sequence ID" value="CAI8025652.1"/>
    <property type="molecule type" value="Genomic_DNA"/>
</dbReference>